<dbReference type="PROSITE" id="PS51715">
    <property type="entry name" value="G_GB1_RHD3"/>
    <property type="match status" value="1"/>
</dbReference>
<keyword evidence="5 9" id="KW-1133">Transmembrane helix</keyword>
<sequence length="403" mass="45618">MDVEGSDGRERGEDDTAFERRSGLFALAVSHIVLINMFYTDVGREQGACKPLLKHVLQGVLRLSTNPRNKTTLMFVVRDLVQMTQLDIFKPILMEDIQKMWDSIPKPGGQTPLSTFFNIEVEGLPNFMERKEQFKEQVENLRQRFNNSIAPGGLSGDRLDTSPGSDFSFSAQEIWKTIKEDRELDLPKHAVMIANIRCEEIVAKKLKAFDENEERRQLEEGAKTNPAPGFRKEYNKIINSCLDGYDKETEYYDKGVRTEKGKHLKEKMMLLVQSAVQSIFAHIRSRTLEEFKEAFHNALKKEKNAKVVSRICKEAWMKSFDDRCADVIVEQAHCNTFEEREKLQRAIDSDVEVNCLLQEKKGLQKVIVIGLVGAAALTVGVMGGVAVVAVEVMSMALGMYSSV</sequence>
<dbReference type="PANTHER" id="PTHR45923:SF2">
    <property type="entry name" value="PROTEIN SEY1"/>
    <property type="match status" value="1"/>
</dbReference>
<dbReference type="GO" id="GO:0005783">
    <property type="term" value="C:endoplasmic reticulum"/>
    <property type="evidence" value="ECO:0007669"/>
    <property type="project" value="TreeGrafter"/>
</dbReference>
<evidence type="ECO:0000256" key="4">
    <source>
        <dbReference type="ARBA" id="ARBA00022824"/>
    </source>
</evidence>
<dbReference type="InterPro" id="IPR046758">
    <property type="entry name" value="Sey1/RHD3-like_3HB"/>
</dbReference>
<organism evidence="11 12">
    <name type="scientific">Rhododendron williamsianum</name>
    <dbReference type="NCBI Taxonomy" id="262921"/>
    <lineage>
        <taxon>Eukaryota</taxon>
        <taxon>Viridiplantae</taxon>
        <taxon>Streptophyta</taxon>
        <taxon>Embryophyta</taxon>
        <taxon>Tracheophyta</taxon>
        <taxon>Spermatophyta</taxon>
        <taxon>Magnoliopsida</taxon>
        <taxon>eudicotyledons</taxon>
        <taxon>Gunneridae</taxon>
        <taxon>Pentapetalae</taxon>
        <taxon>asterids</taxon>
        <taxon>Ericales</taxon>
        <taxon>Ericaceae</taxon>
        <taxon>Ericoideae</taxon>
        <taxon>Rhodoreae</taxon>
        <taxon>Rhododendron</taxon>
    </lineage>
</organism>
<dbReference type="OrthoDB" id="1708786at2759"/>
<feature type="transmembrane region" description="Helical" evidence="9">
    <location>
        <begin position="366"/>
        <end position="390"/>
    </location>
</feature>
<evidence type="ECO:0000256" key="7">
    <source>
        <dbReference type="ARBA" id="ARBA00023136"/>
    </source>
</evidence>
<dbReference type="InterPro" id="IPR008803">
    <property type="entry name" value="RHD3/Sey1"/>
</dbReference>
<evidence type="ECO:0000256" key="9">
    <source>
        <dbReference type="SAM" id="Phobius"/>
    </source>
</evidence>
<evidence type="ECO:0000256" key="1">
    <source>
        <dbReference type="ARBA" id="ARBA00022692"/>
    </source>
</evidence>
<proteinExistence type="inferred from homology"/>
<evidence type="ECO:0000256" key="2">
    <source>
        <dbReference type="ARBA" id="ARBA00022741"/>
    </source>
</evidence>
<reference evidence="11 12" key="1">
    <citation type="journal article" date="2019" name="Genome Biol. Evol.">
        <title>The Rhododendron genome and chromosomal organization provide insight into shared whole-genome duplications across the heath family (Ericaceae).</title>
        <authorList>
            <person name="Soza V.L."/>
            <person name="Lindsley D."/>
            <person name="Waalkes A."/>
            <person name="Ramage E."/>
            <person name="Patwardhan R.P."/>
            <person name="Burton J.N."/>
            <person name="Adey A."/>
            <person name="Kumar A."/>
            <person name="Qiu R."/>
            <person name="Shendure J."/>
            <person name="Hall B."/>
        </authorList>
    </citation>
    <scope>NUCLEOTIDE SEQUENCE [LARGE SCALE GENOMIC DNA]</scope>
    <source>
        <strain evidence="11">RSF 1966-606</strain>
    </source>
</reference>
<evidence type="ECO:0000313" key="11">
    <source>
        <dbReference type="EMBL" id="KAE9453498.1"/>
    </source>
</evidence>
<comment type="similarity">
    <text evidence="8">Belongs to the TRAFAC class dynamin-like GTPase superfamily. GB1/RHD3 GTPase family.</text>
</comment>
<name>A0A6A4LG45_9ERIC</name>
<dbReference type="Pfam" id="PF05879">
    <property type="entry name" value="RHD3_GTPase"/>
    <property type="match status" value="1"/>
</dbReference>
<dbReference type="GO" id="GO:0016320">
    <property type="term" value="P:endoplasmic reticulum membrane fusion"/>
    <property type="evidence" value="ECO:0007669"/>
    <property type="project" value="TreeGrafter"/>
</dbReference>
<comment type="caution">
    <text evidence="11">The sequence shown here is derived from an EMBL/GenBank/DDBJ whole genome shotgun (WGS) entry which is preliminary data.</text>
</comment>
<dbReference type="AlphaFoldDB" id="A0A6A4LG45"/>
<feature type="domain" description="GB1/RHD3-type G" evidence="10">
    <location>
        <begin position="1"/>
        <end position="158"/>
    </location>
</feature>
<evidence type="ECO:0000259" key="10">
    <source>
        <dbReference type="PROSITE" id="PS51715"/>
    </source>
</evidence>
<dbReference type="Proteomes" id="UP000428333">
    <property type="component" value="Linkage Group LG08"/>
</dbReference>
<keyword evidence="6" id="KW-0342">GTP-binding</keyword>
<keyword evidence="12" id="KW-1185">Reference proteome</keyword>
<dbReference type="GO" id="GO:0003924">
    <property type="term" value="F:GTPase activity"/>
    <property type="evidence" value="ECO:0007669"/>
    <property type="project" value="TreeGrafter"/>
</dbReference>
<dbReference type="GO" id="GO:0005525">
    <property type="term" value="F:GTP binding"/>
    <property type="evidence" value="ECO:0007669"/>
    <property type="project" value="UniProtKB-KW"/>
</dbReference>
<evidence type="ECO:0000313" key="12">
    <source>
        <dbReference type="Proteomes" id="UP000428333"/>
    </source>
</evidence>
<keyword evidence="1 9" id="KW-0812">Transmembrane</keyword>
<keyword evidence="3" id="KW-0378">Hydrolase</keyword>
<dbReference type="Pfam" id="PF20428">
    <property type="entry name" value="Sey1_3HB"/>
    <property type="match status" value="1"/>
</dbReference>
<feature type="non-terminal residue" evidence="11">
    <location>
        <position position="1"/>
    </location>
</feature>
<dbReference type="InterPro" id="IPR030386">
    <property type="entry name" value="G_GB1_RHD3_dom"/>
</dbReference>
<gene>
    <name evidence="11" type="ORF">C3L33_14610</name>
</gene>
<accession>A0A6A4LG45</accession>
<keyword evidence="2" id="KW-0547">Nucleotide-binding</keyword>
<dbReference type="EMBL" id="QEFC01002168">
    <property type="protein sequence ID" value="KAE9453498.1"/>
    <property type="molecule type" value="Genomic_DNA"/>
</dbReference>
<evidence type="ECO:0000256" key="5">
    <source>
        <dbReference type="ARBA" id="ARBA00022989"/>
    </source>
</evidence>
<evidence type="ECO:0000256" key="3">
    <source>
        <dbReference type="ARBA" id="ARBA00022801"/>
    </source>
</evidence>
<protein>
    <recommendedName>
        <fullName evidence="10">GB1/RHD3-type G domain-containing protein</fullName>
    </recommendedName>
</protein>
<keyword evidence="7 9" id="KW-0472">Membrane</keyword>
<keyword evidence="4" id="KW-0256">Endoplasmic reticulum</keyword>
<evidence type="ECO:0000256" key="8">
    <source>
        <dbReference type="PROSITE-ProRule" id="PRU01052"/>
    </source>
</evidence>
<evidence type="ECO:0000256" key="6">
    <source>
        <dbReference type="ARBA" id="ARBA00023134"/>
    </source>
</evidence>
<dbReference type="PANTHER" id="PTHR45923">
    <property type="entry name" value="PROTEIN SEY1"/>
    <property type="match status" value="1"/>
</dbReference>